<dbReference type="Pfam" id="PF06035">
    <property type="entry name" value="Peptidase_C93"/>
    <property type="match status" value="1"/>
</dbReference>
<name>A0A0P6VKE8_9HYPH</name>
<dbReference type="InterPro" id="IPR010319">
    <property type="entry name" value="Transglutaminase-like_Cys_pept"/>
</dbReference>
<keyword evidence="2" id="KW-1185">Reference proteome</keyword>
<dbReference type="STRING" id="665126.ABB55_04590"/>
<dbReference type="EMBL" id="LJYW01000001">
    <property type="protein sequence ID" value="KPL51595.1"/>
    <property type="molecule type" value="Genomic_DNA"/>
</dbReference>
<dbReference type="PANTHER" id="PTHR39327:SF1">
    <property type="entry name" value="BLR5470 PROTEIN"/>
    <property type="match status" value="1"/>
</dbReference>
<protein>
    <submittedName>
        <fullName evidence="1">Transglutaminase</fullName>
    </submittedName>
</protein>
<dbReference type="Proteomes" id="UP000048984">
    <property type="component" value="Unassembled WGS sequence"/>
</dbReference>
<dbReference type="Gene3D" id="3.10.620.30">
    <property type="match status" value="1"/>
</dbReference>
<dbReference type="OrthoDB" id="7206808at2"/>
<dbReference type="AlphaFoldDB" id="A0A0P6VKE8"/>
<comment type="caution">
    <text evidence="1">The sequence shown here is derived from an EMBL/GenBank/DDBJ whole genome shotgun (WGS) entry which is preliminary data.</text>
</comment>
<gene>
    <name evidence="1" type="ORF">ABB55_04590</name>
</gene>
<proteinExistence type="predicted"/>
<accession>A0A0P6VKE8</accession>
<evidence type="ECO:0000313" key="1">
    <source>
        <dbReference type="EMBL" id="KPL51595.1"/>
    </source>
</evidence>
<evidence type="ECO:0000313" key="2">
    <source>
        <dbReference type="Proteomes" id="UP000048984"/>
    </source>
</evidence>
<organism evidence="1 2">
    <name type="scientific">Prosthecodimorpha hirschii</name>
    <dbReference type="NCBI Taxonomy" id="665126"/>
    <lineage>
        <taxon>Bacteria</taxon>
        <taxon>Pseudomonadati</taxon>
        <taxon>Pseudomonadota</taxon>
        <taxon>Alphaproteobacteria</taxon>
        <taxon>Hyphomicrobiales</taxon>
        <taxon>Ancalomicrobiaceae</taxon>
        <taxon>Prosthecodimorpha</taxon>
    </lineage>
</organism>
<sequence length="173" mass="19843">MDMRGTTAPPIGFVQFCKEHLADCVGTAPAAIRVPMSKTRWDELIAVNSYVNRVIEPVTDEELYGVAEYWTYPRQGKGDCEDYVLLKRKMLMDRGWPVTSLLITVVRDTKNQGHAVLTVVTDRGDYVLDNQQAQVLPWNQTEYRYVKRQSQIDVARWDTIEDRRTDTVASTGR</sequence>
<reference evidence="1 2" key="1">
    <citation type="submission" date="2015-09" db="EMBL/GenBank/DDBJ databases">
        <authorList>
            <person name="Jackson K.R."/>
            <person name="Lunt B.L."/>
            <person name="Fisher J.N.B."/>
            <person name="Gardner A.V."/>
            <person name="Bailey M.E."/>
            <person name="Deus L.M."/>
            <person name="Earl A.S."/>
            <person name="Gibby P.D."/>
            <person name="Hartmann K.A."/>
            <person name="Liu J.E."/>
            <person name="Manci A.M."/>
            <person name="Nielsen D.A."/>
            <person name="Solomon M.B."/>
            <person name="Breakwell D.P."/>
            <person name="Burnett S.H."/>
            <person name="Grose J.H."/>
        </authorList>
    </citation>
    <scope>NUCLEOTIDE SEQUENCE [LARGE SCALE GENOMIC DNA]</scope>
    <source>
        <strain evidence="1 2">16</strain>
    </source>
</reference>
<dbReference type="PANTHER" id="PTHR39327">
    <property type="match status" value="1"/>
</dbReference>
<reference evidence="1 2" key="2">
    <citation type="submission" date="2015-10" db="EMBL/GenBank/DDBJ databases">
        <title>Draft Genome Sequence of Prosthecomicrobium hirschii ATCC 27832.</title>
        <authorList>
            <person name="Daniel J."/>
            <person name="Givan S.A."/>
            <person name="Brun Y.V."/>
            <person name="Brown P.J."/>
        </authorList>
    </citation>
    <scope>NUCLEOTIDE SEQUENCE [LARGE SCALE GENOMIC DNA]</scope>
    <source>
        <strain evidence="1 2">16</strain>
    </source>
</reference>